<evidence type="ECO:0000313" key="2">
    <source>
        <dbReference type="EMBL" id="WMG17431.1"/>
    </source>
</evidence>
<sequence length="346" mass="40249">MGEELNLSCHNDTERFNKIKSELSSLKDLISKTLDKVCVPIDQAGYFEKLLIDIDEKFNEIFDYIERLNVISKTLEIEIENLISLSGEEIKNISDFNHFKAFILEFKVKILVLARSVLKDFQIQTYKDYKGKSEELVDVLKSKEEMLSLKINHLNTLIDDQKNIKVHKIFEDDSTKFRLIARFYEFAFYSIVGVLILYFLGLTFYVNNFNFLFIEADFPEKIHGKLSPEFYIQKVSLLVLSTTLAAFLLKRSFMNRRLADDAYRTAKELDALPRYMEGMPEEMKEKIRFDLAYKYFGNSIHHESYTGGENLMHENIKANTDFIKAVKDLSPKAEAPKDDKSPKDAA</sequence>
<protein>
    <submittedName>
        <fullName evidence="2">Uncharacterized protein</fullName>
    </submittedName>
</protein>
<feature type="transmembrane region" description="Helical" evidence="1">
    <location>
        <begin position="186"/>
        <end position="206"/>
    </location>
</feature>
<keyword evidence="1" id="KW-0812">Transmembrane</keyword>
<evidence type="ECO:0000313" key="3">
    <source>
        <dbReference type="Proteomes" id="UP001244586"/>
    </source>
</evidence>
<organism evidence="2 3">
    <name type="scientific">Acinetobacter johnsonii</name>
    <dbReference type="NCBI Taxonomy" id="40214"/>
    <lineage>
        <taxon>Bacteria</taxon>
        <taxon>Pseudomonadati</taxon>
        <taxon>Pseudomonadota</taxon>
        <taxon>Gammaproteobacteria</taxon>
        <taxon>Moraxellales</taxon>
        <taxon>Moraxellaceae</taxon>
        <taxon>Acinetobacter</taxon>
    </lineage>
</organism>
<keyword evidence="3" id="KW-1185">Reference proteome</keyword>
<feature type="transmembrane region" description="Helical" evidence="1">
    <location>
        <begin position="230"/>
        <end position="249"/>
    </location>
</feature>
<dbReference type="AlphaFoldDB" id="A0AAJ6ICZ6"/>
<dbReference type="EMBL" id="CP121776">
    <property type="protein sequence ID" value="WMG17431.1"/>
    <property type="molecule type" value="Genomic_DNA"/>
</dbReference>
<reference evidence="2 3" key="1">
    <citation type="submission" date="2023-04" db="EMBL/GenBank/DDBJ databases">
        <title>Acinetobacter johnsonii isolate AYTCM encoding NDM-1, OXA-58 and PER-1.</title>
        <authorList>
            <person name="Tian C."/>
            <person name="Wang S."/>
            <person name="Fan X."/>
            <person name="Xia D."/>
        </authorList>
    </citation>
    <scope>NUCLEOTIDE SEQUENCE [LARGE SCALE GENOMIC DNA]</scope>
    <source>
        <strain evidence="2 3">AYTCM</strain>
    </source>
</reference>
<name>A0AAJ6ICZ6_ACIJO</name>
<gene>
    <name evidence="2" type="ORF">QBJ73_13725</name>
</gene>
<keyword evidence="1" id="KW-0472">Membrane</keyword>
<evidence type="ECO:0000256" key="1">
    <source>
        <dbReference type="SAM" id="Phobius"/>
    </source>
</evidence>
<dbReference type="Proteomes" id="UP001244586">
    <property type="component" value="Chromosome"/>
</dbReference>
<accession>A0AAJ6ICZ6</accession>
<keyword evidence="1" id="KW-1133">Transmembrane helix</keyword>
<dbReference type="RefSeq" id="WP_058952067.1">
    <property type="nucleotide sequence ID" value="NZ_CANMLB010000013.1"/>
</dbReference>
<proteinExistence type="predicted"/>